<sequence length="297" mass="31921">MERHTSGGGVPVDSTVPIRDDGTALDFGDGLARYTYRSDAPPLESPRPFAHPLRTSSGVVVSDHRPADHPWHHGLSWAIANVSGHNFWGGPTFVRGEGYRQLDNDGRQVHLGFEPAADAVVQRVRWEAADGRPVLAERRVLRARTDERGWILEVDTALENVTDGDLVFGSPTTEGRPDAGYGGLMLRAHPRFLGATVFDEHGTGGDELRGTRSRWVALAASDATVLMVDRDASREWFLRTEEFAGLCAAPFFSSETVLASGGTLAIRHAVLVADGALTRPEAAAAAARILNGATGVL</sequence>
<dbReference type="Proteomes" id="UP000228758">
    <property type="component" value="Unassembled WGS sequence"/>
</dbReference>
<keyword evidence="2" id="KW-0560">Oxidoreductase</keyword>
<gene>
    <name evidence="2" type="ORF">CLV46_0192</name>
</gene>
<feature type="compositionally biased region" description="Gly residues" evidence="1">
    <location>
        <begin position="1"/>
        <end position="10"/>
    </location>
</feature>
<name>A0A2M9CFP5_9MICO</name>
<dbReference type="AlphaFoldDB" id="A0A2M9CFP5"/>
<evidence type="ECO:0000313" key="2">
    <source>
        <dbReference type="EMBL" id="PJJ70670.1"/>
    </source>
</evidence>
<dbReference type="InterPro" id="IPR029475">
    <property type="entry name" value="DUF6807"/>
</dbReference>
<keyword evidence="2" id="KW-0503">Monooxygenase</keyword>
<dbReference type="Pfam" id="PF14100">
    <property type="entry name" value="DUF6807"/>
    <property type="match status" value="1"/>
</dbReference>
<comment type="caution">
    <text evidence="2">The sequence shown here is derived from an EMBL/GenBank/DDBJ whole genome shotgun (WGS) entry which is preliminary data.</text>
</comment>
<accession>A0A2M9CFP5</accession>
<evidence type="ECO:0000313" key="3">
    <source>
        <dbReference type="Proteomes" id="UP000228758"/>
    </source>
</evidence>
<organism evidence="2 3">
    <name type="scientific">Diaminobutyricimonas aerilata</name>
    <dbReference type="NCBI Taxonomy" id="1162967"/>
    <lineage>
        <taxon>Bacteria</taxon>
        <taxon>Bacillati</taxon>
        <taxon>Actinomycetota</taxon>
        <taxon>Actinomycetes</taxon>
        <taxon>Micrococcales</taxon>
        <taxon>Microbacteriaceae</taxon>
        <taxon>Diaminobutyricimonas</taxon>
    </lineage>
</organism>
<keyword evidence="3" id="KW-1185">Reference proteome</keyword>
<proteinExistence type="predicted"/>
<dbReference type="EMBL" id="PGFF01000001">
    <property type="protein sequence ID" value="PJJ70670.1"/>
    <property type="molecule type" value="Genomic_DNA"/>
</dbReference>
<protein>
    <submittedName>
        <fullName evidence="2">Methane monooxygenase PmoA-like</fullName>
    </submittedName>
</protein>
<dbReference type="GO" id="GO:0004497">
    <property type="term" value="F:monooxygenase activity"/>
    <property type="evidence" value="ECO:0007669"/>
    <property type="project" value="UniProtKB-KW"/>
</dbReference>
<evidence type="ECO:0000256" key="1">
    <source>
        <dbReference type="SAM" id="MobiDB-lite"/>
    </source>
</evidence>
<reference evidence="2 3" key="1">
    <citation type="submission" date="2017-11" db="EMBL/GenBank/DDBJ databases">
        <title>Genomic Encyclopedia of Archaeal and Bacterial Type Strains, Phase II (KMG-II): From Individual Species to Whole Genera.</title>
        <authorList>
            <person name="Goeker M."/>
        </authorList>
    </citation>
    <scope>NUCLEOTIDE SEQUENCE [LARGE SCALE GENOMIC DNA]</scope>
    <source>
        <strain evidence="2 3">DSM 27393</strain>
    </source>
</reference>
<feature type="region of interest" description="Disordered" evidence="1">
    <location>
        <begin position="1"/>
        <end position="21"/>
    </location>
</feature>